<reference evidence="1" key="2">
    <citation type="journal article" date="2015" name="Fish Shellfish Immunol.">
        <title>Early steps in the European eel (Anguilla anguilla)-Vibrio vulnificus interaction in the gills: Role of the RtxA13 toxin.</title>
        <authorList>
            <person name="Callol A."/>
            <person name="Pajuelo D."/>
            <person name="Ebbesson L."/>
            <person name="Teles M."/>
            <person name="MacKenzie S."/>
            <person name="Amaro C."/>
        </authorList>
    </citation>
    <scope>NUCLEOTIDE SEQUENCE</scope>
</reference>
<dbReference type="EMBL" id="GBXM01071952">
    <property type="protein sequence ID" value="JAH36625.1"/>
    <property type="molecule type" value="Transcribed_RNA"/>
</dbReference>
<evidence type="ECO:0000313" key="1">
    <source>
        <dbReference type="EMBL" id="JAH36625.1"/>
    </source>
</evidence>
<organism evidence="1">
    <name type="scientific">Anguilla anguilla</name>
    <name type="common">European freshwater eel</name>
    <name type="synonym">Muraena anguilla</name>
    <dbReference type="NCBI Taxonomy" id="7936"/>
    <lineage>
        <taxon>Eukaryota</taxon>
        <taxon>Metazoa</taxon>
        <taxon>Chordata</taxon>
        <taxon>Craniata</taxon>
        <taxon>Vertebrata</taxon>
        <taxon>Euteleostomi</taxon>
        <taxon>Actinopterygii</taxon>
        <taxon>Neopterygii</taxon>
        <taxon>Teleostei</taxon>
        <taxon>Anguilliformes</taxon>
        <taxon>Anguillidae</taxon>
        <taxon>Anguilla</taxon>
    </lineage>
</organism>
<name>A0A0E9S7I0_ANGAN</name>
<dbReference type="AlphaFoldDB" id="A0A0E9S7I0"/>
<accession>A0A0E9S7I0</accession>
<sequence length="42" mass="5012">MLSHYKSSLRLRQYCLSNRKLLNMQKKFSSNPGRRKKGQIKS</sequence>
<protein>
    <submittedName>
        <fullName evidence="1">Uncharacterized protein</fullName>
    </submittedName>
</protein>
<reference evidence="1" key="1">
    <citation type="submission" date="2014-11" db="EMBL/GenBank/DDBJ databases">
        <authorList>
            <person name="Amaro Gonzalez C."/>
        </authorList>
    </citation>
    <scope>NUCLEOTIDE SEQUENCE</scope>
</reference>
<proteinExistence type="predicted"/>